<evidence type="ECO:0000256" key="2">
    <source>
        <dbReference type="SAM" id="Phobius"/>
    </source>
</evidence>
<feature type="transmembrane region" description="Helical" evidence="2">
    <location>
        <begin position="52"/>
        <end position="78"/>
    </location>
</feature>
<dbReference type="AlphaFoldDB" id="A0A5Q5CBT9"/>
<evidence type="ECO:0000313" key="3">
    <source>
        <dbReference type="EMBL" id="ABN96650.1"/>
    </source>
</evidence>
<dbReference type="EMBL" id="CP000580">
    <property type="protein sequence ID" value="ABN96650.1"/>
    <property type="molecule type" value="Genomic_DNA"/>
</dbReference>
<sequence>MTVDSERDAAVPDSAEIDAAGSEPAGESTIGESSVGKDEPQREKSRRVQLSVSLRSAVTSVVIVVLVGAVGVLSWLYVGARGQLDEEARQSENYVHAEKIALQYAGEAAAMNYQDLNAWKDRLVAGTSPELKDKLSKAATSMEQILVPLQWSSTAHPLAAKVRTVTGGAYVVDAFVSVLTKTAQAPEPLQSTATYSVTIDSNKDWQITDVGGVGDALAPK</sequence>
<feature type="region of interest" description="Disordered" evidence="1">
    <location>
        <begin position="1"/>
        <end position="44"/>
    </location>
</feature>
<proteinExistence type="predicted"/>
<keyword evidence="2" id="KW-0812">Transmembrane</keyword>
<evidence type="ECO:0008006" key="4">
    <source>
        <dbReference type="Google" id="ProtNLM"/>
    </source>
</evidence>
<evidence type="ECO:0000256" key="1">
    <source>
        <dbReference type="SAM" id="MobiDB-lite"/>
    </source>
</evidence>
<feature type="compositionally biased region" description="Basic and acidic residues" evidence="1">
    <location>
        <begin position="1"/>
        <end position="10"/>
    </location>
</feature>
<gene>
    <name evidence="3" type="ordered locus">Mjls_0841</name>
</gene>
<protein>
    <recommendedName>
        <fullName evidence="4">Mce-associated membrane protein</fullName>
    </recommendedName>
</protein>
<organism evidence="3">
    <name type="scientific">Mycobacterium sp. (strain JLS)</name>
    <dbReference type="NCBI Taxonomy" id="164757"/>
    <lineage>
        <taxon>Bacteria</taxon>
        <taxon>Bacillati</taxon>
        <taxon>Actinomycetota</taxon>
        <taxon>Actinomycetes</taxon>
        <taxon>Mycobacteriales</taxon>
        <taxon>Mycobacteriaceae</taxon>
        <taxon>Mycobacterium</taxon>
    </lineage>
</organism>
<accession>A0A5Q5CBT9</accession>
<dbReference type="KEGG" id="mjl:Mjls_0841"/>
<reference evidence="3" key="1">
    <citation type="submission" date="2007-02" db="EMBL/GenBank/DDBJ databases">
        <title>Complete sequence of Mycobacterium sp. JLS.</title>
        <authorList>
            <consortium name="US DOE Joint Genome Institute"/>
            <person name="Copeland A."/>
            <person name="Lucas S."/>
            <person name="Lapidus A."/>
            <person name="Barry K."/>
            <person name="Detter J.C."/>
            <person name="Glavina del Rio T."/>
            <person name="Hammon N."/>
            <person name="Israni S."/>
            <person name="Dalin E."/>
            <person name="Tice H."/>
            <person name="Pitluck S."/>
            <person name="Chain P."/>
            <person name="Malfatti S."/>
            <person name="Shin M."/>
            <person name="Vergez L."/>
            <person name="Schmutz J."/>
            <person name="Larimer F."/>
            <person name="Land M."/>
            <person name="Hauser L."/>
            <person name="Kyrpides N."/>
            <person name="Mikhailova N."/>
            <person name="Miller C.D."/>
            <person name="Anderson A.J."/>
            <person name="Sims R.C."/>
            <person name="Richardson P."/>
        </authorList>
    </citation>
    <scope>NUCLEOTIDE SEQUENCE [LARGE SCALE GENOMIC DNA]</scope>
    <source>
        <strain evidence="3">JLS</strain>
    </source>
</reference>
<name>A0A5Q5CBT9_MYCSJ</name>
<keyword evidence="2" id="KW-0472">Membrane</keyword>
<keyword evidence="2" id="KW-1133">Transmembrane helix</keyword>